<dbReference type="SUPFAM" id="SSF103473">
    <property type="entry name" value="MFS general substrate transporter"/>
    <property type="match status" value="1"/>
</dbReference>
<dbReference type="InterPro" id="IPR001958">
    <property type="entry name" value="Tet-R_TetA/multi-R_MdtG-like"/>
</dbReference>
<evidence type="ECO:0000256" key="3">
    <source>
        <dbReference type="ARBA" id="ARBA00022475"/>
    </source>
</evidence>
<keyword evidence="2" id="KW-0813">Transport</keyword>
<dbReference type="InterPro" id="IPR036259">
    <property type="entry name" value="MFS_trans_sf"/>
</dbReference>
<feature type="transmembrane region" description="Helical" evidence="7">
    <location>
        <begin position="375"/>
        <end position="394"/>
    </location>
</feature>
<accession>A0A8J3N3A8</accession>
<dbReference type="InterPro" id="IPR020846">
    <property type="entry name" value="MFS_dom"/>
</dbReference>
<dbReference type="GO" id="GO:0005886">
    <property type="term" value="C:plasma membrane"/>
    <property type="evidence" value="ECO:0007669"/>
    <property type="project" value="UniProtKB-SubCell"/>
</dbReference>
<evidence type="ECO:0000313" key="9">
    <source>
        <dbReference type="EMBL" id="GHO96939.1"/>
    </source>
</evidence>
<reference evidence="9" key="1">
    <citation type="submission" date="2020-10" db="EMBL/GenBank/DDBJ databases">
        <title>Taxonomic study of unclassified bacteria belonging to the class Ktedonobacteria.</title>
        <authorList>
            <person name="Yabe S."/>
            <person name="Wang C.M."/>
            <person name="Zheng Y."/>
            <person name="Sakai Y."/>
            <person name="Cavaletti L."/>
            <person name="Monciardini P."/>
            <person name="Donadio S."/>
        </authorList>
    </citation>
    <scope>NUCLEOTIDE SEQUENCE</scope>
    <source>
        <strain evidence="9">ID150040</strain>
    </source>
</reference>
<feature type="transmembrane region" description="Helical" evidence="7">
    <location>
        <begin position="16"/>
        <end position="39"/>
    </location>
</feature>
<dbReference type="CDD" id="cd17329">
    <property type="entry name" value="MFS_MdtH_MDR_like"/>
    <property type="match status" value="1"/>
</dbReference>
<dbReference type="RefSeq" id="WP_220207526.1">
    <property type="nucleotide sequence ID" value="NZ_BNJK01000001.1"/>
</dbReference>
<protein>
    <submittedName>
        <fullName evidence="9">MFS transporter</fullName>
    </submittedName>
</protein>
<dbReference type="PRINTS" id="PR01035">
    <property type="entry name" value="TCRTETA"/>
</dbReference>
<feature type="transmembrane region" description="Helical" evidence="7">
    <location>
        <begin position="216"/>
        <end position="237"/>
    </location>
</feature>
<keyword evidence="10" id="KW-1185">Reference proteome</keyword>
<evidence type="ECO:0000256" key="1">
    <source>
        <dbReference type="ARBA" id="ARBA00004651"/>
    </source>
</evidence>
<feature type="transmembrane region" description="Helical" evidence="7">
    <location>
        <begin position="45"/>
        <end position="67"/>
    </location>
</feature>
<keyword evidence="5 7" id="KW-1133">Transmembrane helix</keyword>
<sequence>MLARQLGLPRIRGSEGFLIAIFIDALGSGLFLPFSLLYFHEAAGLALVTVGFALSLATIFTLPIAPLTGWLADRFGARYVVIASQLLQGAGFLGYLVVNNAPTLIVFALLTGIGQRMFWSAYFTLVADIAEPSERDRWYGLAGAAQNIGLALGGPLAGLLVASSGLLGYRIVVVVNCVSFLLAAVLLLFSVHTKRPLQHEVTETGGYRTLMRDRPFLILTLTGVLYALGSMFFPLGIPIYITTTLHQPAWAIGFLLAFNTILLAAMQTIVVRYLEPYRRTRALMLVGLLLGIWCGTTALAIWIPSWLLLPYLFGITCLYTLGELISAATSSALVAAASPDALRGRYLAFFQFSWSIASIVAPGLFTTLFSVTPTLPWLIVGVLMLFASLSIYRLEAHLPKRAIYKEEK</sequence>
<dbReference type="Proteomes" id="UP000597444">
    <property type="component" value="Unassembled WGS sequence"/>
</dbReference>
<evidence type="ECO:0000256" key="6">
    <source>
        <dbReference type="ARBA" id="ARBA00023136"/>
    </source>
</evidence>
<feature type="transmembrane region" description="Helical" evidence="7">
    <location>
        <begin position="282"/>
        <end position="303"/>
    </location>
</feature>
<feature type="domain" description="Major facilitator superfamily (MFS) profile" evidence="8">
    <location>
        <begin position="13"/>
        <end position="399"/>
    </location>
</feature>
<feature type="transmembrane region" description="Helical" evidence="7">
    <location>
        <begin position="249"/>
        <end position="270"/>
    </location>
</feature>
<evidence type="ECO:0000259" key="8">
    <source>
        <dbReference type="PROSITE" id="PS50850"/>
    </source>
</evidence>
<dbReference type="Pfam" id="PF07690">
    <property type="entry name" value="MFS_1"/>
    <property type="match status" value="1"/>
</dbReference>
<dbReference type="EMBL" id="BNJK01000001">
    <property type="protein sequence ID" value="GHO96939.1"/>
    <property type="molecule type" value="Genomic_DNA"/>
</dbReference>
<keyword evidence="6 7" id="KW-0472">Membrane</keyword>
<comment type="subcellular location">
    <subcellularLocation>
        <location evidence="1">Cell membrane</location>
        <topology evidence="1">Multi-pass membrane protein</topology>
    </subcellularLocation>
</comment>
<dbReference type="PROSITE" id="PS50850">
    <property type="entry name" value="MFS"/>
    <property type="match status" value="1"/>
</dbReference>
<dbReference type="GO" id="GO:0022857">
    <property type="term" value="F:transmembrane transporter activity"/>
    <property type="evidence" value="ECO:0007669"/>
    <property type="project" value="InterPro"/>
</dbReference>
<keyword evidence="3" id="KW-1003">Cell membrane</keyword>
<feature type="transmembrane region" description="Helical" evidence="7">
    <location>
        <begin position="346"/>
        <end position="369"/>
    </location>
</feature>
<evidence type="ECO:0000256" key="4">
    <source>
        <dbReference type="ARBA" id="ARBA00022692"/>
    </source>
</evidence>
<dbReference type="AlphaFoldDB" id="A0A8J3N3A8"/>
<proteinExistence type="predicted"/>
<dbReference type="PANTHER" id="PTHR23517:SF2">
    <property type="entry name" value="MULTIDRUG RESISTANCE PROTEIN MDTH"/>
    <property type="match status" value="1"/>
</dbReference>
<name>A0A8J3N3A8_9CHLR</name>
<dbReference type="InterPro" id="IPR011701">
    <property type="entry name" value="MFS"/>
</dbReference>
<dbReference type="Gene3D" id="1.20.1250.20">
    <property type="entry name" value="MFS general substrate transporter like domains"/>
    <property type="match status" value="1"/>
</dbReference>
<evidence type="ECO:0000256" key="2">
    <source>
        <dbReference type="ARBA" id="ARBA00022448"/>
    </source>
</evidence>
<evidence type="ECO:0000256" key="7">
    <source>
        <dbReference type="SAM" id="Phobius"/>
    </source>
</evidence>
<gene>
    <name evidence="9" type="ORF">KSF_069870</name>
</gene>
<keyword evidence="4 7" id="KW-0812">Transmembrane</keyword>
<feature type="transmembrane region" description="Helical" evidence="7">
    <location>
        <begin position="309"/>
        <end position="334"/>
    </location>
</feature>
<organism evidence="9 10">
    <name type="scientific">Reticulibacter mediterranei</name>
    <dbReference type="NCBI Taxonomy" id="2778369"/>
    <lineage>
        <taxon>Bacteria</taxon>
        <taxon>Bacillati</taxon>
        <taxon>Chloroflexota</taxon>
        <taxon>Ktedonobacteria</taxon>
        <taxon>Ktedonobacterales</taxon>
        <taxon>Reticulibacteraceae</taxon>
        <taxon>Reticulibacter</taxon>
    </lineage>
</organism>
<dbReference type="InterPro" id="IPR050171">
    <property type="entry name" value="MFS_Transporters"/>
</dbReference>
<evidence type="ECO:0000313" key="10">
    <source>
        <dbReference type="Proteomes" id="UP000597444"/>
    </source>
</evidence>
<evidence type="ECO:0000256" key="5">
    <source>
        <dbReference type="ARBA" id="ARBA00022989"/>
    </source>
</evidence>
<comment type="caution">
    <text evidence="9">The sequence shown here is derived from an EMBL/GenBank/DDBJ whole genome shotgun (WGS) entry which is preliminary data.</text>
</comment>
<dbReference type="PANTHER" id="PTHR23517">
    <property type="entry name" value="RESISTANCE PROTEIN MDTM, PUTATIVE-RELATED-RELATED"/>
    <property type="match status" value="1"/>
</dbReference>
<feature type="transmembrane region" description="Helical" evidence="7">
    <location>
        <begin position="167"/>
        <end position="189"/>
    </location>
</feature>